<reference evidence="1" key="1">
    <citation type="submission" date="2020-05" db="EMBL/GenBank/DDBJ databases">
        <authorList>
            <person name="Chiriac C."/>
            <person name="Salcher M."/>
            <person name="Ghai R."/>
            <person name="Kavagutti S V."/>
        </authorList>
    </citation>
    <scope>NUCLEOTIDE SEQUENCE</scope>
</reference>
<evidence type="ECO:0000313" key="1">
    <source>
        <dbReference type="EMBL" id="CAB5221068.1"/>
    </source>
</evidence>
<accession>A0A6J7WW65</accession>
<organism evidence="1">
    <name type="scientific">uncultured Caudovirales phage</name>
    <dbReference type="NCBI Taxonomy" id="2100421"/>
    <lineage>
        <taxon>Viruses</taxon>
        <taxon>Duplodnaviria</taxon>
        <taxon>Heunggongvirae</taxon>
        <taxon>Uroviricota</taxon>
        <taxon>Caudoviricetes</taxon>
        <taxon>Peduoviridae</taxon>
        <taxon>Maltschvirus</taxon>
        <taxon>Maltschvirus maltsch</taxon>
    </lineage>
</organism>
<gene>
    <name evidence="1" type="ORF">UFOVP244_77</name>
</gene>
<protein>
    <submittedName>
        <fullName evidence="1">Uncharacterized protein</fullName>
    </submittedName>
</protein>
<sequence length="146" mass="17011">MDLIKHFDWGQCTPTLQERKRRAKAGVNAVTVACSGVPSKEDFIKDIIRLTYEERVFVQIRLGYAVVHPEDQYSRTLGLQIAKSDQKTYEFELINCEVNCRKISVRLENKSENIDIIISYPYKAVRPVLEWIEIKGKSPPYSKWLF</sequence>
<name>A0A6J7WW65_9CAUD</name>
<proteinExistence type="predicted"/>
<dbReference type="EMBL" id="LR798292">
    <property type="protein sequence ID" value="CAB5221068.1"/>
    <property type="molecule type" value="Genomic_DNA"/>
</dbReference>